<reference evidence="1 2" key="1">
    <citation type="journal article" date="2018" name="Nat. Biotechnol.">
        <title>A standardized bacterial taxonomy based on genome phylogeny substantially revises the tree of life.</title>
        <authorList>
            <person name="Parks D.H."/>
            <person name="Chuvochina M."/>
            <person name="Waite D.W."/>
            <person name="Rinke C."/>
            <person name="Skarshewski A."/>
            <person name="Chaumeil P.A."/>
            <person name="Hugenholtz P."/>
        </authorList>
    </citation>
    <scope>NUCLEOTIDE SEQUENCE [LARGE SCALE GENOMIC DNA]</scope>
    <source>
        <strain evidence="1">UBA11728</strain>
    </source>
</reference>
<accession>A0A3D2X510</accession>
<dbReference type="Proteomes" id="UP000262969">
    <property type="component" value="Unassembled WGS sequence"/>
</dbReference>
<evidence type="ECO:0000313" key="2">
    <source>
        <dbReference type="Proteomes" id="UP000262969"/>
    </source>
</evidence>
<dbReference type="AlphaFoldDB" id="A0A3D2X510"/>
<gene>
    <name evidence="1" type="ORF">DHW61_07380</name>
</gene>
<proteinExistence type="predicted"/>
<name>A0A3D2X510_9FIRM</name>
<dbReference type="EMBL" id="DPVV01000247">
    <property type="protein sequence ID" value="HCL02221.1"/>
    <property type="molecule type" value="Genomic_DNA"/>
</dbReference>
<sequence>MEIHNCNLNIHYTASKEIWEQLSQMYTEMPYWIGFVEGIPHWYGTSGKQISASVEPSGLQLYAELPQEEWEKWLSNFKSRASIIMGYEVGEPEEGFDFSGFWDDSDYAKEE</sequence>
<protein>
    <submittedName>
        <fullName evidence="1">Uncharacterized protein</fullName>
    </submittedName>
</protein>
<organism evidence="1 2">
    <name type="scientific">Lachnoclostridium phytofermentans</name>
    <dbReference type="NCBI Taxonomy" id="66219"/>
    <lineage>
        <taxon>Bacteria</taxon>
        <taxon>Bacillati</taxon>
        <taxon>Bacillota</taxon>
        <taxon>Clostridia</taxon>
        <taxon>Lachnospirales</taxon>
        <taxon>Lachnospiraceae</taxon>
    </lineage>
</organism>
<comment type="caution">
    <text evidence="1">The sequence shown here is derived from an EMBL/GenBank/DDBJ whole genome shotgun (WGS) entry which is preliminary data.</text>
</comment>
<evidence type="ECO:0000313" key="1">
    <source>
        <dbReference type="EMBL" id="HCL02221.1"/>
    </source>
</evidence>